<keyword evidence="3" id="KW-1185">Reference proteome</keyword>
<evidence type="ECO:0000313" key="2">
    <source>
        <dbReference type="EMBL" id="MQM22833.1"/>
    </source>
</evidence>
<feature type="non-terminal residue" evidence="2">
    <location>
        <position position="1"/>
    </location>
</feature>
<dbReference type="OrthoDB" id="66620at2759"/>
<gene>
    <name evidence="2" type="ORF">Taro_055891</name>
</gene>
<dbReference type="PANTHER" id="PTHR19241">
    <property type="entry name" value="ATP-BINDING CASSETTE TRANSPORTER"/>
    <property type="match status" value="1"/>
</dbReference>
<evidence type="ECO:0000313" key="3">
    <source>
        <dbReference type="Proteomes" id="UP000652761"/>
    </source>
</evidence>
<evidence type="ECO:0000256" key="1">
    <source>
        <dbReference type="ARBA" id="ARBA00022448"/>
    </source>
</evidence>
<name>A0A843XUL6_COLES</name>
<dbReference type="EMBL" id="NMUH01014097">
    <property type="protein sequence ID" value="MQM22833.1"/>
    <property type="molecule type" value="Genomic_DNA"/>
</dbReference>
<reference evidence="2" key="1">
    <citation type="submission" date="2017-07" db="EMBL/GenBank/DDBJ databases">
        <title>Taro Niue Genome Assembly and Annotation.</title>
        <authorList>
            <person name="Atibalentja N."/>
            <person name="Keating K."/>
            <person name="Fields C.J."/>
        </authorList>
    </citation>
    <scope>NUCLEOTIDE SEQUENCE</scope>
    <source>
        <strain evidence="2">Niue_2</strain>
        <tissue evidence="2">Leaf</tissue>
    </source>
</reference>
<protein>
    <submittedName>
        <fullName evidence="2">Uncharacterized protein</fullName>
    </submittedName>
</protein>
<dbReference type="Proteomes" id="UP000652761">
    <property type="component" value="Unassembled WGS sequence"/>
</dbReference>
<feature type="non-terminal residue" evidence="2">
    <location>
        <position position="152"/>
    </location>
</feature>
<sequence>IFPRCERIRTHPKIPKILGNPLSPSSSLISLVPAPDSSPSSPSAAALSLTLVKLVGCGPLGHLHRRHHHVQASTLKGQEDVVTDYIMKILGLEMCVDILVGNEMVRGISGGQKKRVTTDEHQHLLRVGGPSLPSKQAPYRHLFRGGALSPLS</sequence>
<dbReference type="AlphaFoldDB" id="A0A843XUL6"/>
<proteinExistence type="predicted"/>
<comment type="caution">
    <text evidence="2">The sequence shown here is derived from an EMBL/GenBank/DDBJ whole genome shotgun (WGS) entry which is preliminary data.</text>
</comment>
<keyword evidence="1" id="KW-0813">Transport</keyword>
<accession>A0A843XUL6</accession>
<organism evidence="2 3">
    <name type="scientific">Colocasia esculenta</name>
    <name type="common">Wild taro</name>
    <name type="synonym">Arum esculentum</name>
    <dbReference type="NCBI Taxonomy" id="4460"/>
    <lineage>
        <taxon>Eukaryota</taxon>
        <taxon>Viridiplantae</taxon>
        <taxon>Streptophyta</taxon>
        <taxon>Embryophyta</taxon>
        <taxon>Tracheophyta</taxon>
        <taxon>Spermatophyta</taxon>
        <taxon>Magnoliopsida</taxon>
        <taxon>Liliopsida</taxon>
        <taxon>Araceae</taxon>
        <taxon>Aroideae</taxon>
        <taxon>Colocasieae</taxon>
        <taxon>Colocasia</taxon>
    </lineage>
</organism>